<name>A0A3B0XEZ8_9ZZZZ</name>
<sequence length="298" mass="34084">MSLKLKIILLFFFALPFSQAGHLPNDNVLLRFGITPVVLDERAQFLKEWKVYLERELNRPVEFVQRGNYREITDLLLYGKIDFAWICGFPYVANSENLNLVAVPNYQGQPRYRSYIIVRSDNENIHELKDFKGLVFAYSDPDSNSGYLYPRYELLQQGINPDHFFRKTFFAGSHHHVIESVVTGLSAGGAVDGYIWDTLKIQYPEMIAKTKIISTSPEFGFPPIVARKNLPIEQQNALRAALIKMQTDPVGKKLIKQLNIDGFMQASESLYKSIDVMAASSALKYHDIETKLPQSNNR</sequence>
<dbReference type="PANTHER" id="PTHR35841">
    <property type="entry name" value="PHOSPHONATES-BINDING PERIPLASMIC PROTEIN"/>
    <property type="match status" value="1"/>
</dbReference>
<dbReference type="NCBIfam" id="TIGR01098">
    <property type="entry name" value="3A0109s03R"/>
    <property type="match status" value="1"/>
</dbReference>
<organism evidence="2">
    <name type="scientific">hydrothermal vent metagenome</name>
    <dbReference type="NCBI Taxonomy" id="652676"/>
    <lineage>
        <taxon>unclassified sequences</taxon>
        <taxon>metagenomes</taxon>
        <taxon>ecological metagenomes</taxon>
    </lineage>
</organism>
<evidence type="ECO:0000313" key="2">
    <source>
        <dbReference type="EMBL" id="VAW61687.1"/>
    </source>
</evidence>
<accession>A0A3B0XEZ8</accession>
<dbReference type="EMBL" id="UOFH01000193">
    <property type="protein sequence ID" value="VAW61687.1"/>
    <property type="molecule type" value="Genomic_DNA"/>
</dbReference>
<dbReference type="Gene3D" id="3.40.190.10">
    <property type="entry name" value="Periplasmic binding protein-like II"/>
    <property type="match status" value="2"/>
</dbReference>
<protein>
    <submittedName>
        <fullName evidence="2">ABC transporter, substrate-binding protein (Cluster 12, methionine/phosphonates)</fullName>
    </submittedName>
</protein>
<dbReference type="SUPFAM" id="SSF53850">
    <property type="entry name" value="Periplasmic binding protein-like II"/>
    <property type="match status" value="1"/>
</dbReference>
<dbReference type="GO" id="GO:0055085">
    <property type="term" value="P:transmembrane transport"/>
    <property type="evidence" value="ECO:0007669"/>
    <property type="project" value="InterPro"/>
</dbReference>
<proteinExistence type="predicted"/>
<evidence type="ECO:0000256" key="1">
    <source>
        <dbReference type="ARBA" id="ARBA00022729"/>
    </source>
</evidence>
<dbReference type="CDD" id="cd13571">
    <property type="entry name" value="PBP2_PnhD_1"/>
    <property type="match status" value="1"/>
</dbReference>
<dbReference type="Pfam" id="PF12974">
    <property type="entry name" value="Phosphonate-bd"/>
    <property type="match status" value="1"/>
</dbReference>
<dbReference type="AlphaFoldDB" id="A0A3B0XEZ8"/>
<dbReference type="PANTHER" id="PTHR35841:SF1">
    <property type="entry name" value="PHOSPHONATES-BINDING PERIPLASMIC PROTEIN"/>
    <property type="match status" value="1"/>
</dbReference>
<keyword evidence="1" id="KW-0732">Signal</keyword>
<dbReference type="GO" id="GO:0043190">
    <property type="term" value="C:ATP-binding cassette (ABC) transporter complex"/>
    <property type="evidence" value="ECO:0007669"/>
    <property type="project" value="InterPro"/>
</dbReference>
<reference evidence="2" key="1">
    <citation type="submission" date="2018-06" db="EMBL/GenBank/DDBJ databases">
        <authorList>
            <person name="Zhirakovskaya E."/>
        </authorList>
    </citation>
    <scope>NUCLEOTIDE SEQUENCE</scope>
</reference>
<gene>
    <name evidence="2" type="ORF">MNBD_GAMMA08-69</name>
</gene>
<dbReference type="InterPro" id="IPR005770">
    <property type="entry name" value="PhnD"/>
</dbReference>